<name>A0A2G8JUN6_STIJA</name>
<feature type="compositionally biased region" description="Polar residues" evidence="1">
    <location>
        <begin position="31"/>
        <end position="51"/>
    </location>
</feature>
<dbReference type="OrthoDB" id="2142040at2759"/>
<sequence>MTLTSIHESEMILRQILHQQQSQQHPQQHPNSTPTDAPEPSTTQQPSSVAQTDEPLPTARPTNNVSPTDRPITHSDHISETPSSTPTDRPITHSDPTNETPRNTPTDRPITPSELPSNPTPTDTRTAPPTPPSSSSEITNGPLSDAPTVPTSDGVDIGSNPSTGDTPIPPSGENNINELPENRVNVVTTGDGQSSFSLRQFDITNSAYFELAWRPSNPSGLIYRREFLPNQWIPDSDVNTVVQDVLSHRLVYFIEITSFFDHETCVRLQIRFGYTLNQVRTTILDFTDTRPLWISYAGFATRNGFQGDFLVYDFIYEHGTILRTFFQTNMNSHSVGTPELGPDERQLNFGLKASASGVIILSESSSLSGAHYEIEIGAENNMKSIIKYGGSILVEVDTIDILDADNYVEFWISLRSGAIRVGKVGSLEFMSWQGSLPEIRFAFFESGIHSASNIYYWFVFKYYYFSQARGGIFYTHDINQAYQYHYTELRREGGGAYIEFGIKADGEY</sequence>
<feature type="domain" description="Farnesoic acid O-methyl transferase" evidence="2">
    <location>
        <begin position="325"/>
        <end position="437"/>
    </location>
</feature>
<dbReference type="Proteomes" id="UP000230750">
    <property type="component" value="Unassembled WGS sequence"/>
</dbReference>
<dbReference type="InterPro" id="IPR022041">
    <property type="entry name" value="Methyltransf_FA"/>
</dbReference>
<comment type="caution">
    <text evidence="3">The sequence shown here is derived from an EMBL/GenBank/DDBJ whole genome shotgun (WGS) entry which is preliminary data.</text>
</comment>
<protein>
    <recommendedName>
        <fullName evidence="2">Farnesoic acid O-methyl transferase domain-containing protein</fullName>
    </recommendedName>
</protein>
<dbReference type="AlphaFoldDB" id="A0A2G8JUN6"/>
<keyword evidence="4" id="KW-1185">Reference proteome</keyword>
<dbReference type="EMBL" id="MRZV01001243">
    <property type="protein sequence ID" value="PIK39419.1"/>
    <property type="molecule type" value="Genomic_DNA"/>
</dbReference>
<accession>A0A2G8JUN6</accession>
<organism evidence="3 4">
    <name type="scientific">Stichopus japonicus</name>
    <name type="common">Sea cucumber</name>
    <dbReference type="NCBI Taxonomy" id="307972"/>
    <lineage>
        <taxon>Eukaryota</taxon>
        <taxon>Metazoa</taxon>
        <taxon>Echinodermata</taxon>
        <taxon>Eleutherozoa</taxon>
        <taxon>Echinozoa</taxon>
        <taxon>Holothuroidea</taxon>
        <taxon>Aspidochirotacea</taxon>
        <taxon>Aspidochirotida</taxon>
        <taxon>Stichopodidae</taxon>
        <taxon>Apostichopus</taxon>
    </lineage>
</organism>
<evidence type="ECO:0000313" key="4">
    <source>
        <dbReference type="Proteomes" id="UP000230750"/>
    </source>
</evidence>
<gene>
    <name evidence="3" type="ORF">BSL78_23746</name>
</gene>
<reference evidence="3 4" key="1">
    <citation type="journal article" date="2017" name="PLoS Biol.">
        <title>The sea cucumber genome provides insights into morphological evolution and visceral regeneration.</title>
        <authorList>
            <person name="Zhang X."/>
            <person name="Sun L."/>
            <person name="Yuan J."/>
            <person name="Sun Y."/>
            <person name="Gao Y."/>
            <person name="Zhang L."/>
            <person name="Li S."/>
            <person name="Dai H."/>
            <person name="Hamel J.F."/>
            <person name="Liu C."/>
            <person name="Yu Y."/>
            <person name="Liu S."/>
            <person name="Lin W."/>
            <person name="Guo K."/>
            <person name="Jin S."/>
            <person name="Xu P."/>
            <person name="Storey K.B."/>
            <person name="Huan P."/>
            <person name="Zhang T."/>
            <person name="Zhou Y."/>
            <person name="Zhang J."/>
            <person name="Lin C."/>
            <person name="Li X."/>
            <person name="Xing L."/>
            <person name="Huo D."/>
            <person name="Sun M."/>
            <person name="Wang L."/>
            <person name="Mercier A."/>
            <person name="Li F."/>
            <person name="Yang H."/>
            <person name="Xiang J."/>
        </authorList>
    </citation>
    <scope>NUCLEOTIDE SEQUENCE [LARGE SCALE GENOMIC DNA]</scope>
    <source>
        <strain evidence="3">Shaxun</strain>
        <tissue evidence="3">Muscle</tissue>
    </source>
</reference>
<dbReference type="STRING" id="307972.A0A2G8JUN6"/>
<evidence type="ECO:0000259" key="2">
    <source>
        <dbReference type="Pfam" id="PF12248"/>
    </source>
</evidence>
<feature type="compositionally biased region" description="Low complexity" evidence="1">
    <location>
        <begin position="18"/>
        <end position="30"/>
    </location>
</feature>
<evidence type="ECO:0000256" key="1">
    <source>
        <dbReference type="SAM" id="MobiDB-lite"/>
    </source>
</evidence>
<feature type="region of interest" description="Disordered" evidence="1">
    <location>
        <begin position="18"/>
        <end position="179"/>
    </location>
</feature>
<feature type="compositionally biased region" description="Polar residues" evidence="1">
    <location>
        <begin position="94"/>
        <end position="106"/>
    </location>
</feature>
<evidence type="ECO:0000313" key="3">
    <source>
        <dbReference type="EMBL" id="PIK39419.1"/>
    </source>
</evidence>
<feature type="compositionally biased region" description="Low complexity" evidence="1">
    <location>
        <begin position="120"/>
        <end position="139"/>
    </location>
</feature>
<proteinExistence type="predicted"/>
<dbReference type="Pfam" id="PF12248">
    <property type="entry name" value="Methyltransf_FA"/>
    <property type="match status" value="1"/>
</dbReference>